<dbReference type="InterPro" id="IPR027417">
    <property type="entry name" value="P-loop_NTPase"/>
</dbReference>
<dbReference type="PANTHER" id="PTHR45644:SF56">
    <property type="entry name" value="AAA ATPASE, PUTATIVE (AFU_ORTHOLOGUE AFUA_2G12920)-RELATED"/>
    <property type="match status" value="1"/>
</dbReference>
<dbReference type="SUPFAM" id="SSF52540">
    <property type="entry name" value="P-loop containing nucleoside triphosphate hydrolases"/>
    <property type="match status" value="1"/>
</dbReference>
<dbReference type="InterPro" id="IPR041569">
    <property type="entry name" value="AAA_lid_3"/>
</dbReference>
<dbReference type="InterPro" id="IPR003959">
    <property type="entry name" value="ATPase_AAA_core"/>
</dbReference>
<evidence type="ECO:0000256" key="9">
    <source>
        <dbReference type="SAM" id="MobiDB-lite"/>
    </source>
</evidence>
<protein>
    <recommendedName>
        <fullName evidence="10">AAA+ ATPase domain-containing protein</fullName>
    </recommendedName>
</protein>
<proteinExistence type="predicted"/>
<keyword evidence="5" id="KW-0067">ATP-binding</keyword>
<evidence type="ECO:0000313" key="11">
    <source>
        <dbReference type="EMBL" id="KAI5060151.1"/>
    </source>
</evidence>
<dbReference type="GO" id="GO:0005524">
    <property type="term" value="F:ATP binding"/>
    <property type="evidence" value="ECO:0007669"/>
    <property type="project" value="UniProtKB-KW"/>
</dbReference>
<keyword evidence="7" id="KW-0496">Mitochondrion</keyword>
<evidence type="ECO:0000259" key="10">
    <source>
        <dbReference type="SMART" id="SM00382"/>
    </source>
</evidence>
<dbReference type="AlphaFoldDB" id="A0A9D4U4Q2"/>
<evidence type="ECO:0000313" key="12">
    <source>
        <dbReference type="Proteomes" id="UP000886520"/>
    </source>
</evidence>
<keyword evidence="6 8" id="KW-0175">Coiled coil</keyword>
<dbReference type="Pfam" id="PF00004">
    <property type="entry name" value="AAA"/>
    <property type="match status" value="1"/>
</dbReference>
<keyword evidence="2" id="KW-0150">Chloroplast</keyword>
<keyword evidence="12" id="KW-1185">Reference proteome</keyword>
<feature type="compositionally biased region" description="Basic and acidic residues" evidence="9">
    <location>
        <begin position="109"/>
        <end position="127"/>
    </location>
</feature>
<organism evidence="11 12">
    <name type="scientific">Adiantum capillus-veneris</name>
    <name type="common">Maidenhair fern</name>
    <dbReference type="NCBI Taxonomy" id="13818"/>
    <lineage>
        <taxon>Eukaryota</taxon>
        <taxon>Viridiplantae</taxon>
        <taxon>Streptophyta</taxon>
        <taxon>Embryophyta</taxon>
        <taxon>Tracheophyta</taxon>
        <taxon>Polypodiopsida</taxon>
        <taxon>Polypodiidae</taxon>
        <taxon>Polypodiales</taxon>
        <taxon>Pteridineae</taxon>
        <taxon>Pteridaceae</taxon>
        <taxon>Vittarioideae</taxon>
        <taxon>Adiantum</taxon>
    </lineage>
</organism>
<evidence type="ECO:0000256" key="3">
    <source>
        <dbReference type="ARBA" id="ARBA00022741"/>
    </source>
</evidence>
<evidence type="ECO:0000256" key="4">
    <source>
        <dbReference type="ARBA" id="ARBA00022787"/>
    </source>
</evidence>
<dbReference type="OrthoDB" id="10254455at2759"/>
<comment type="subcellular location">
    <subcellularLocation>
        <location evidence="1">Mitochondrion outer membrane</location>
        <topology evidence="1">Single-pass membrane protein</topology>
    </subcellularLocation>
</comment>
<evidence type="ECO:0000256" key="6">
    <source>
        <dbReference type="ARBA" id="ARBA00023054"/>
    </source>
</evidence>
<keyword evidence="3" id="KW-0547">Nucleotide-binding</keyword>
<dbReference type="GO" id="GO:0005741">
    <property type="term" value="C:mitochondrial outer membrane"/>
    <property type="evidence" value="ECO:0007669"/>
    <property type="project" value="UniProtKB-SubCell"/>
</dbReference>
<dbReference type="GO" id="GO:0016887">
    <property type="term" value="F:ATP hydrolysis activity"/>
    <property type="evidence" value="ECO:0007669"/>
    <property type="project" value="InterPro"/>
</dbReference>
<evidence type="ECO:0000256" key="8">
    <source>
        <dbReference type="SAM" id="Coils"/>
    </source>
</evidence>
<dbReference type="InterPro" id="IPR003960">
    <property type="entry name" value="ATPase_AAA_CS"/>
</dbReference>
<dbReference type="Gene3D" id="3.40.50.300">
    <property type="entry name" value="P-loop containing nucleotide triphosphate hydrolases"/>
    <property type="match status" value="1"/>
</dbReference>
<keyword evidence="2" id="KW-0934">Plastid</keyword>
<keyword evidence="4" id="KW-0472">Membrane</keyword>
<dbReference type="Gene3D" id="1.10.8.60">
    <property type="match status" value="1"/>
</dbReference>
<name>A0A9D4U4Q2_ADICA</name>
<keyword evidence="4" id="KW-1000">Mitochondrion outer membrane</keyword>
<evidence type="ECO:0000256" key="7">
    <source>
        <dbReference type="ARBA" id="ARBA00023128"/>
    </source>
</evidence>
<dbReference type="PROSITE" id="PS00674">
    <property type="entry name" value="AAA"/>
    <property type="match status" value="1"/>
</dbReference>
<dbReference type="InterPro" id="IPR003593">
    <property type="entry name" value="AAA+_ATPase"/>
</dbReference>
<dbReference type="Pfam" id="PF17862">
    <property type="entry name" value="AAA_lid_3"/>
    <property type="match status" value="1"/>
</dbReference>
<feature type="domain" description="AAA+ ATPase" evidence="10">
    <location>
        <begin position="765"/>
        <end position="902"/>
    </location>
</feature>
<accession>A0A9D4U4Q2</accession>
<evidence type="ECO:0000256" key="1">
    <source>
        <dbReference type="ARBA" id="ARBA00004572"/>
    </source>
</evidence>
<feature type="compositionally biased region" description="Basic and acidic residues" evidence="9">
    <location>
        <begin position="134"/>
        <end position="145"/>
    </location>
</feature>
<dbReference type="FunFam" id="3.40.50.300:FF:001025">
    <property type="entry name" value="ATPase family, AAA domain-containing 2B"/>
    <property type="match status" value="1"/>
</dbReference>
<dbReference type="EMBL" id="JABFUD020000024">
    <property type="protein sequence ID" value="KAI5060151.1"/>
    <property type="molecule type" value="Genomic_DNA"/>
</dbReference>
<dbReference type="Proteomes" id="UP000886520">
    <property type="component" value="Chromosome 24"/>
</dbReference>
<gene>
    <name evidence="11" type="ORF">GOP47_0024571</name>
</gene>
<dbReference type="PANTHER" id="PTHR45644">
    <property type="entry name" value="AAA ATPASE, PUTATIVE (AFU_ORTHOLOGUE AFUA_2G12920)-RELATED-RELATED"/>
    <property type="match status" value="1"/>
</dbReference>
<dbReference type="SMART" id="SM00382">
    <property type="entry name" value="AAA"/>
    <property type="match status" value="1"/>
</dbReference>
<evidence type="ECO:0000256" key="2">
    <source>
        <dbReference type="ARBA" id="ARBA00022528"/>
    </source>
</evidence>
<dbReference type="InterPro" id="IPR051701">
    <property type="entry name" value="Mito_OM_Translocase_MSP1"/>
</dbReference>
<feature type="region of interest" description="Disordered" evidence="9">
    <location>
        <begin position="293"/>
        <end position="338"/>
    </location>
</feature>
<sequence length="1032" mass="115038">MYRSSRSTPSLLKHRSLCGQRGREKILHSNAALLANGLHSLQSDTSLLTIGVHSLCSSPFFAPAAYRHSYALSKYLSSPHFWHHSLRHFCRSCDEDIDKKSSPLASADAGKDEIDESKKVEAIKADCELPSESESTRRSRSKESQQEQILAVPPTGENAQENQEVQQEDFGGKPPDNEKKKGNGKVNPLKMKFKKMLISWDKIHETFDNFPYYLNEHTKDLLIESAAAQLWHHKQTKFGNSLRTSSRLVLLTGPPGTEIYQEKLVRALAKNLKASLLILDSDVLAAKQCKPDTHDTSTDLGGDTGIIPPEGGEIWTINTTDDEDGNDDEESSSKKAVSAGPSLFQTLGLMVKQREKPKAPKVAAAAAVHVTKSDDDDTEEEESQSDAIQIGDHVRFIDSKASKGAKKRASPRVGQQGLVMSVTKELPGEIGVKFERASSRKAGGSSKENRSFVFVCNVKQLEKVDAKCPEEVPWMAPIEAFAGLGPSPGGTIVYFPDLEKWMAKAVSKEERNFFLHTLADHLDSSKGPVLFITGRRMKVTGVNNEREDLHGVRSFLSSMRVQFRKACAHLKGTADVREIEELFDIFKNVVPILPPQDNEALRQWREQLDQDKKELQLRNNVAEIEKVLSANSMRCKDVVKVDFSDLLLTEKQAQKIVGWARNIFLNLNEVQPRGKTLSLSRESLELAVTRFRAIETPTDKLGDIKSLAENSYERELLSSVVRAKDIGVSFEQIGALEDVKTTLKELIILPLKRPELFNKGNLRKPCKGVLLFGPPGTGKTLLAKAVATEAGANFMSISASSLTCKYFGESEKLAKSLFTLARKLEPAIIFIDEVDGILRARGDENEHEASRRVRNELMAAWDGLQTKDRERILVLATTNRPFDLDDAVIRRLPRRIFIDLPNATNREKILHKLLVEEDLSKDFDYEVLAAQTEGFSGSDLKNLCVAAAYRPIQEFLEAEKQGIKNEFVNTINSPKDRQVSLRPLCLDDFIQAKVKVGLSVAYDASSMVQIRKWNEQFGEGGSRLKSSFGFIK</sequence>
<reference evidence="11" key="1">
    <citation type="submission" date="2021-01" db="EMBL/GenBank/DDBJ databases">
        <title>Adiantum capillus-veneris genome.</title>
        <authorList>
            <person name="Fang Y."/>
            <person name="Liao Q."/>
        </authorList>
    </citation>
    <scope>NUCLEOTIDE SEQUENCE</scope>
    <source>
        <strain evidence="11">H3</strain>
        <tissue evidence="11">Leaf</tissue>
    </source>
</reference>
<feature type="region of interest" description="Disordered" evidence="9">
    <location>
        <begin position="101"/>
        <end position="186"/>
    </location>
</feature>
<evidence type="ECO:0000256" key="5">
    <source>
        <dbReference type="ARBA" id="ARBA00022840"/>
    </source>
</evidence>
<feature type="coiled-coil region" evidence="8">
    <location>
        <begin position="598"/>
        <end position="625"/>
    </location>
</feature>
<comment type="caution">
    <text evidence="11">The sequence shown here is derived from an EMBL/GenBank/DDBJ whole genome shotgun (WGS) entry which is preliminary data.</text>
</comment>
<feature type="compositionally biased region" description="Acidic residues" evidence="9">
    <location>
        <begin position="320"/>
        <end position="330"/>
    </location>
</feature>